<evidence type="ECO:0000313" key="2">
    <source>
        <dbReference type="EMBL" id="MFC3072564.1"/>
    </source>
</evidence>
<sequence>MPGQEGRGTLVLGLGCERGTPAAELLALAETVLGLSGRSAAEVSAVASLDTRAAEPAMHAVAGRFGVPLATFPAARLEAETPRLANPSAIVFAHTGCHGVAEAAALAAAGEGSVLVCPKTKSPRATAAIAESFQSLGGIRSQADSTSSHIDSSRGAV</sequence>
<dbReference type="PANTHER" id="PTHR37477">
    <property type="entry name" value="COBALT-PRECORRIN-5A HYDROLASE"/>
    <property type="match status" value="1"/>
</dbReference>
<dbReference type="Gene3D" id="3.30.420.180">
    <property type="entry name" value="CobE/GbiG C-terminal domain"/>
    <property type="match status" value="1"/>
</dbReference>
<name>A0ABV7DDY2_9HYPH</name>
<accession>A0ABV7DDY2</accession>
<proteinExistence type="predicted"/>
<evidence type="ECO:0000313" key="3">
    <source>
        <dbReference type="Proteomes" id="UP001595377"/>
    </source>
</evidence>
<dbReference type="SUPFAM" id="SSF159664">
    <property type="entry name" value="CobE/GbiG C-terminal domain-like"/>
    <property type="match status" value="1"/>
</dbReference>
<comment type="caution">
    <text evidence="2">The sequence shown here is derived from an EMBL/GenBank/DDBJ whole genome shotgun (WGS) entry which is preliminary data.</text>
</comment>
<evidence type="ECO:0000259" key="1">
    <source>
        <dbReference type="Pfam" id="PF01890"/>
    </source>
</evidence>
<dbReference type="InterPro" id="IPR002750">
    <property type="entry name" value="CobE/GbiG_C"/>
</dbReference>
<dbReference type="Pfam" id="PF01890">
    <property type="entry name" value="CbiG_C"/>
    <property type="match status" value="1"/>
</dbReference>
<gene>
    <name evidence="2" type="ORF">ACFOHH_05530</name>
</gene>
<organism evidence="2 3">
    <name type="scientific">Shinella pollutisoli</name>
    <dbReference type="NCBI Taxonomy" id="2250594"/>
    <lineage>
        <taxon>Bacteria</taxon>
        <taxon>Pseudomonadati</taxon>
        <taxon>Pseudomonadota</taxon>
        <taxon>Alphaproteobacteria</taxon>
        <taxon>Hyphomicrobiales</taxon>
        <taxon>Rhizobiaceae</taxon>
        <taxon>Shinella</taxon>
    </lineage>
</organism>
<keyword evidence="3" id="KW-1185">Reference proteome</keyword>
<dbReference type="EMBL" id="JBHRSP010000009">
    <property type="protein sequence ID" value="MFC3072564.1"/>
    <property type="molecule type" value="Genomic_DNA"/>
</dbReference>
<dbReference type="InterPro" id="IPR052553">
    <property type="entry name" value="CbiG_hydrolase"/>
</dbReference>
<dbReference type="RefSeq" id="WP_257317779.1">
    <property type="nucleotide sequence ID" value="NZ_JANFDG010000033.1"/>
</dbReference>
<dbReference type="PANTHER" id="PTHR37477:SF1">
    <property type="entry name" value="COBALT-PRECORRIN-5A HYDROLASE"/>
    <property type="match status" value="1"/>
</dbReference>
<protein>
    <submittedName>
        <fullName evidence="2">Cobalamin biosynthesis protein</fullName>
    </submittedName>
</protein>
<reference evidence="3" key="1">
    <citation type="journal article" date="2019" name="Int. J. Syst. Evol. Microbiol.">
        <title>The Global Catalogue of Microorganisms (GCM) 10K type strain sequencing project: providing services to taxonomists for standard genome sequencing and annotation.</title>
        <authorList>
            <consortium name="The Broad Institute Genomics Platform"/>
            <consortium name="The Broad Institute Genome Sequencing Center for Infectious Disease"/>
            <person name="Wu L."/>
            <person name="Ma J."/>
        </authorList>
    </citation>
    <scope>NUCLEOTIDE SEQUENCE [LARGE SCALE GENOMIC DNA]</scope>
    <source>
        <strain evidence="3">KCTC 52677</strain>
    </source>
</reference>
<dbReference type="Proteomes" id="UP001595377">
    <property type="component" value="Unassembled WGS sequence"/>
</dbReference>
<feature type="domain" description="CobE/GbiG C-terminal" evidence="1">
    <location>
        <begin position="10"/>
        <end position="130"/>
    </location>
</feature>
<dbReference type="InterPro" id="IPR036518">
    <property type="entry name" value="CobE/GbiG_C_sf"/>
</dbReference>